<proteinExistence type="predicted"/>
<evidence type="ECO:0000313" key="1">
    <source>
        <dbReference type="EMBL" id="CAF27148.1"/>
    </source>
</evidence>
<dbReference type="AlphaFoldDB" id="A0A0H3M2H0"/>
<dbReference type="SUPFAM" id="SSF143011">
    <property type="entry name" value="RelE-like"/>
    <property type="match status" value="1"/>
</dbReference>
<dbReference type="PANTHER" id="PTHR40266:SF2">
    <property type="entry name" value="TOXIN HIGB-1"/>
    <property type="match status" value="1"/>
</dbReference>
<dbReference type="RefSeq" id="WP_011180277.1">
    <property type="nucleotide sequence ID" value="NC_005956.1"/>
</dbReference>
<accession>A0A0H3M2H0</accession>
<name>A0A0H3M2H0_BARHE</name>
<protein>
    <submittedName>
        <fullName evidence="1">Killer protein</fullName>
    </submittedName>
</protein>
<dbReference type="Pfam" id="PF05015">
    <property type="entry name" value="HigB-like_toxin"/>
    <property type="match status" value="1"/>
</dbReference>
<dbReference type="PaxDb" id="283166-BH03370"/>
<reference evidence="1 2" key="1">
    <citation type="journal article" date="2004" name="Proc. Natl. Acad. Sci. U.S.A.">
        <title>The louse-borne human pathogen Bartonella quintana is a genomic derivative of the zoonotic agent Bartonella henselae.</title>
        <authorList>
            <person name="Alsmark U.C.M."/>
            <person name="Frank A.C."/>
            <person name="Karlberg E.O."/>
            <person name="Legault B.-A."/>
            <person name="Ardell D.H."/>
            <person name="Canbaeck B."/>
            <person name="Eriksson A.-S."/>
            <person name="Naeslund A.K."/>
            <person name="Handley S.A."/>
            <person name="Huvet M."/>
            <person name="La Scola B."/>
            <person name="Holmberg M."/>
            <person name="Andersson S.G.E."/>
        </authorList>
    </citation>
    <scope>NUCLEOTIDE SEQUENCE [LARGE SCALE GENOMIC DNA]</scope>
    <source>
        <strain evidence="2">ATCC 49882 / DSM 28221 / CCUG 30454 / Houston 1</strain>
    </source>
</reference>
<accession>A0A0K8IYE7</accession>
<evidence type="ECO:0000313" key="2">
    <source>
        <dbReference type="Proteomes" id="UP000000421"/>
    </source>
</evidence>
<organism evidence="1 2">
    <name type="scientific">Bartonella henselae (strain ATCC 49882 / DSM 28221 / CCUG 30454 / Houston 1)</name>
    <name type="common">Rochalimaea henselae</name>
    <dbReference type="NCBI Taxonomy" id="283166"/>
    <lineage>
        <taxon>Bacteria</taxon>
        <taxon>Pseudomonadati</taxon>
        <taxon>Pseudomonadota</taxon>
        <taxon>Alphaproteobacteria</taxon>
        <taxon>Hyphomicrobiales</taxon>
        <taxon>Bartonellaceae</taxon>
        <taxon>Bartonella</taxon>
    </lineage>
</organism>
<dbReference type="GeneID" id="92985000"/>
<gene>
    <name evidence="1" type="ordered locus">BH03370</name>
</gene>
<dbReference type="EnsemblBacteria" id="CAF27148">
    <property type="protein sequence ID" value="CAF27148"/>
    <property type="gene ID" value="BH03370"/>
</dbReference>
<dbReference type="eggNOG" id="COG3549">
    <property type="taxonomic scope" value="Bacteria"/>
</dbReference>
<sequence length="104" mass="12136">MIHKRTNEGDLVIESFADKRCKDLLEGNPPKGFPTTLVRIVQRKLFMLDKAVDLKDLRSPPGNRLEALKGERKGQYSIRINDQFRICFEWRSNGAYEVEIVDYH</sequence>
<dbReference type="PANTHER" id="PTHR40266">
    <property type="entry name" value="TOXIN HIGB-1"/>
    <property type="match status" value="1"/>
</dbReference>
<keyword evidence="2" id="KW-1185">Reference proteome</keyword>
<dbReference type="InterPro" id="IPR035093">
    <property type="entry name" value="RelE/ParE_toxin_dom_sf"/>
</dbReference>
<dbReference type="InterPro" id="IPR007711">
    <property type="entry name" value="HigB-1"/>
</dbReference>
<dbReference type="Gene3D" id="3.30.2310.20">
    <property type="entry name" value="RelE-like"/>
    <property type="match status" value="1"/>
</dbReference>
<dbReference type="EMBL" id="BX897699">
    <property type="protein sequence ID" value="CAF27148.1"/>
    <property type="molecule type" value="Genomic_DNA"/>
</dbReference>
<dbReference type="KEGG" id="bhe:BH03370"/>
<dbReference type="Proteomes" id="UP000000421">
    <property type="component" value="Chromosome"/>
</dbReference>
<dbReference type="OrthoDB" id="9801102at2"/>